<comment type="caution">
    <text evidence="3">The sequence shown here is derived from an EMBL/GenBank/DDBJ whole genome shotgun (WGS) entry which is preliminary data.</text>
</comment>
<dbReference type="PANTHER" id="PTHR15887">
    <property type="entry name" value="TRANSMEMBRANE PROTEIN 69"/>
    <property type="match status" value="1"/>
</dbReference>
<evidence type="ECO:0000256" key="1">
    <source>
        <dbReference type="SAM" id="MobiDB-lite"/>
    </source>
</evidence>
<dbReference type="InterPro" id="IPR021836">
    <property type="entry name" value="DUF3429"/>
</dbReference>
<evidence type="ECO:0008006" key="5">
    <source>
        <dbReference type="Google" id="ProtNLM"/>
    </source>
</evidence>
<reference evidence="3" key="1">
    <citation type="journal article" date="2023" name="Mol. Phylogenet. Evol.">
        <title>Genome-scale phylogeny and comparative genomics of the fungal order Sordariales.</title>
        <authorList>
            <person name="Hensen N."/>
            <person name="Bonometti L."/>
            <person name="Westerberg I."/>
            <person name="Brannstrom I.O."/>
            <person name="Guillou S."/>
            <person name="Cros-Aarteil S."/>
            <person name="Calhoun S."/>
            <person name="Haridas S."/>
            <person name="Kuo A."/>
            <person name="Mondo S."/>
            <person name="Pangilinan J."/>
            <person name="Riley R."/>
            <person name="LaButti K."/>
            <person name="Andreopoulos B."/>
            <person name="Lipzen A."/>
            <person name="Chen C."/>
            <person name="Yan M."/>
            <person name="Daum C."/>
            <person name="Ng V."/>
            <person name="Clum A."/>
            <person name="Steindorff A."/>
            <person name="Ohm R.A."/>
            <person name="Martin F."/>
            <person name="Silar P."/>
            <person name="Natvig D.O."/>
            <person name="Lalanne C."/>
            <person name="Gautier V."/>
            <person name="Ament-Velasquez S.L."/>
            <person name="Kruys A."/>
            <person name="Hutchinson M.I."/>
            <person name="Powell A.J."/>
            <person name="Barry K."/>
            <person name="Miller A.N."/>
            <person name="Grigoriev I.V."/>
            <person name="Debuchy R."/>
            <person name="Gladieux P."/>
            <person name="Hiltunen Thoren M."/>
            <person name="Johannesson H."/>
        </authorList>
    </citation>
    <scope>NUCLEOTIDE SEQUENCE</scope>
    <source>
        <strain evidence="3">CBS 123565</strain>
    </source>
</reference>
<evidence type="ECO:0000313" key="3">
    <source>
        <dbReference type="EMBL" id="KAK4132157.1"/>
    </source>
</evidence>
<feature type="region of interest" description="Disordered" evidence="1">
    <location>
        <begin position="101"/>
        <end position="124"/>
    </location>
</feature>
<keyword evidence="4" id="KW-1185">Reference proteome</keyword>
<dbReference type="EMBL" id="MU853419">
    <property type="protein sequence ID" value="KAK4132157.1"/>
    <property type="molecule type" value="Genomic_DNA"/>
</dbReference>
<reference evidence="3" key="2">
    <citation type="submission" date="2023-05" db="EMBL/GenBank/DDBJ databases">
        <authorList>
            <consortium name="Lawrence Berkeley National Laboratory"/>
            <person name="Steindorff A."/>
            <person name="Hensen N."/>
            <person name="Bonometti L."/>
            <person name="Westerberg I."/>
            <person name="Brannstrom I.O."/>
            <person name="Guillou S."/>
            <person name="Cros-Aarteil S."/>
            <person name="Calhoun S."/>
            <person name="Haridas S."/>
            <person name="Kuo A."/>
            <person name="Mondo S."/>
            <person name="Pangilinan J."/>
            <person name="Riley R."/>
            <person name="Labutti K."/>
            <person name="Andreopoulos B."/>
            <person name="Lipzen A."/>
            <person name="Chen C."/>
            <person name="Yanf M."/>
            <person name="Daum C."/>
            <person name="Ng V."/>
            <person name="Clum A."/>
            <person name="Ohm R."/>
            <person name="Martin F."/>
            <person name="Silar P."/>
            <person name="Natvig D."/>
            <person name="Lalanne C."/>
            <person name="Gautier V."/>
            <person name="Ament-Velasquez S.L."/>
            <person name="Kruys A."/>
            <person name="Hutchinson M.I."/>
            <person name="Powell A.J."/>
            <person name="Barry K."/>
            <person name="Miller A.N."/>
            <person name="Grigoriev I.V."/>
            <person name="Debuchy R."/>
            <person name="Gladieux P."/>
            <person name="Thoren M.H."/>
            <person name="Johannesson H."/>
        </authorList>
    </citation>
    <scope>NUCLEOTIDE SEQUENCE</scope>
    <source>
        <strain evidence="3">CBS 123565</strain>
    </source>
</reference>
<keyword evidence="2" id="KW-0472">Membrane</keyword>
<protein>
    <recommendedName>
        <fullName evidence="5">Mitochondrial inner membrane protein 1</fullName>
    </recommendedName>
</protein>
<keyword evidence="2" id="KW-0812">Transmembrane</keyword>
<dbReference type="Pfam" id="PF11911">
    <property type="entry name" value="DUF3429"/>
    <property type="match status" value="1"/>
</dbReference>
<feature type="transmembrane region" description="Helical" evidence="2">
    <location>
        <begin position="287"/>
        <end position="310"/>
    </location>
</feature>
<feature type="compositionally biased region" description="Polar residues" evidence="1">
    <location>
        <begin position="113"/>
        <end position="124"/>
    </location>
</feature>
<dbReference type="Proteomes" id="UP001304895">
    <property type="component" value="Unassembled WGS sequence"/>
</dbReference>
<sequence>MFPTIRHSRPLRIGAPNYKFRHIVGLQAQRPRPLTSQIHRLPAVPSSPGTRPSLPGILPRESLYLRPRAWASSKPPIPPKGIDRAAEKVLANKILEARPGEVSTESSVRHVLEQSQSAPDTTPDISASLKGDFEVIKDTFALNSVPREAYALGLSGTLPYLATSLSTVYLSWNINAEWPAGSQLLNSILINPETASHWLQVLEPIQVGYGAVIISFLGAIHWGLELAEKNPSYPRTTTRYAIGVLAPAVAWPTIFMPIEWALTTQFTAFLALYFTDSRVTVKGWVPAWYATYRFVLTAIVGAAIFLSLLGRAKVGDGHARLSTSELKDSLDRYTPKTDKYRNWVKEEAEERVRISEEKKREKKKQEEEMAKREEQEKKKNQKKTGDKPEEKEKGGEKTDGEKPERKQKSNEKEQKKGGEESGEDATKQEN</sequence>
<feature type="transmembrane region" description="Helical" evidence="2">
    <location>
        <begin position="248"/>
        <end position="275"/>
    </location>
</feature>
<proteinExistence type="predicted"/>
<evidence type="ECO:0000313" key="4">
    <source>
        <dbReference type="Proteomes" id="UP001304895"/>
    </source>
</evidence>
<organism evidence="3 4">
    <name type="scientific">Trichocladium antarcticum</name>
    <dbReference type="NCBI Taxonomy" id="1450529"/>
    <lineage>
        <taxon>Eukaryota</taxon>
        <taxon>Fungi</taxon>
        <taxon>Dikarya</taxon>
        <taxon>Ascomycota</taxon>
        <taxon>Pezizomycotina</taxon>
        <taxon>Sordariomycetes</taxon>
        <taxon>Sordariomycetidae</taxon>
        <taxon>Sordariales</taxon>
        <taxon>Chaetomiaceae</taxon>
        <taxon>Trichocladium</taxon>
    </lineage>
</organism>
<dbReference type="PANTHER" id="PTHR15887:SF1">
    <property type="entry name" value="TRANSMEMBRANE PROTEIN 69"/>
    <property type="match status" value="1"/>
</dbReference>
<evidence type="ECO:0000256" key="2">
    <source>
        <dbReference type="SAM" id="Phobius"/>
    </source>
</evidence>
<dbReference type="AlphaFoldDB" id="A0AAN6ZBI3"/>
<name>A0AAN6ZBI3_9PEZI</name>
<feature type="region of interest" description="Disordered" evidence="1">
    <location>
        <begin position="351"/>
        <end position="430"/>
    </location>
</feature>
<feature type="transmembrane region" description="Helical" evidence="2">
    <location>
        <begin position="207"/>
        <end position="227"/>
    </location>
</feature>
<gene>
    <name evidence="3" type="ORF">BT67DRAFT_92052</name>
</gene>
<accession>A0AAN6ZBI3</accession>
<keyword evidence="2" id="KW-1133">Transmembrane helix</keyword>